<keyword evidence="1" id="KW-0472">Membrane</keyword>
<organism evidence="2 3">
    <name type="scientific">Popillia japonica</name>
    <name type="common">Japanese beetle</name>
    <dbReference type="NCBI Taxonomy" id="7064"/>
    <lineage>
        <taxon>Eukaryota</taxon>
        <taxon>Metazoa</taxon>
        <taxon>Ecdysozoa</taxon>
        <taxon>Arthropoda</taxon>
        <taxon>Hexapoda</taxon>
        <taxon>Insecta</taxon>
        <taxon>Pterygota</taxon>
        <taxon>Neoptera</taxon>
        <taxon>Endopterygota</taxon>
        <taxon>Coleoptera</taxon>
        <taxon>Polyphaga</taxon>
        <taxon>Scarabaeiformia</taxon>
        <taxon>Scarabaeidae</taxon>
        <taxon>Rutelinae</taxon>
        <taxon>Popillia</taxon>
    </lineage>
</organism>
<accession>A0AAW1IA86</accession>
<feature type="transmembrane region" description="Helical" evidence="1">
    <location>
        <begin position="12"/>
        <end position="32"/>
    </location>
</feature>
<protein>
    <recommendedName>
        <fullName evidence="4">Fibronectin type-III domain-containing protein</fullName>
    </recommendedName>
</protein>
<keyword evidence="1" id="KW-0812">Transmembrane</keyword>
<evidence type="ECO:0000313" key="3">
    <source>
        <dbReference type="Proteomes" id="UP001458880"/>
    </source>
</evidence>
<sequence length="329" mass="36512">MTLTQKQWKIVIGVVIGVGVALVIAGAIVLLLPQSSGEDYCDTPANLPRYLLILNQWSRTVLPTNIYVTNANVSRTDADIVALWEKPTALEACDVSYIVRLTSEFGQFDEATVAHSITIPDDSFCLHLRVEICAVVGFSQTWFWTAGNVFARRIVPDITTAPENPFELIATWRHDNEDICFLSYEVTYEVGTERQTTAVVEPLVTFNVQYCVYGTLTIVPSALNGDHTGWPSLIGVTQYPDNIRFQQIENVKFEMDDLSMTVSWDVPDALSHCEDLYHVTARNDDLGEEDSCQGTSSCVVTLTDFCPSTEFIINPIGLLGDTVVITRPC</sequence>
<reference evidence="2 3" key="1">
    <citation type="journal article" date="2024" name="BMC Genomics">
        <title>De novo assembly and annotation of Popillia japonica's genome with initial clues to its potential as an invasive pest.</title>
        <authorList>
            <person name="Cucini C."/>
            <person name="Boschi S."/>
            <person name="Funari R."/>
            <person name="Cardaioli E."/>
            <person name="Iannotti N."/>
            <person name="Marturano G."/>
            <person name="Paoli F."/>
            <person name="Bruttini M."/>
            <person name="Carapelli A."/>
            <person name="Frati F."/>
            <person name="Nardi F."/>
        </authorList>
    </citation>
    <scope>NUCLEOTIDE SEQUENCE [LARGE SCALE GENOMIC DNA]</scope>
    <source>
        <strain evidence="2">DMR45628</strain>
    </source>
</reference>
<keyword evidence="3" id="KW-1185">Reference proteome</keyword>
<comment type="caution">
    <text evidence="2">The sequence shown here is derived from an EMBL/GenBank/DDBJ whole genome shotgun (WGS) entry which is preliminary data.</text>
</comment>
<evidence type="ECO:0000256" key="1">
    <source>
        <dbReference type="SAM" id="Phobius"/>
    </source>
</evidence>
<dbReference type="AlphaFoldDB" id="A0AAW1IA86"/>
<keyword evidence="1" id="KW-1133">Transmembrane helix</keyword>
<evidence type="ECO:0000313" key="2">
    <source>
        <dbReference type="EMBL" id="KAK9685971.1"/>
    </source>
</evidence>
<evidence type="ECO:0008006" key="4">
    <source>
        <dbReference type="Google" id="ProtNLM"/>
    </source>
</evidence>
<proteinExistence type="predicted"/>
<name>A0AAW1IA86_POPJA</name>
<dbReference type="EMBL" id="JASPKY010000736">
    <property type="protein sequence ID" value="KAK9685971.1"/>
    <property type="molecule type" value="Genomic_DNA"/>
</dbReference>
<gene>
    <name evidence="2" type="ORF">QE152_g37549</name>
</gene>
<dbReference type="Proteomes" id="UP001458880">
    <property type="component" value="Unassembled WGS sequence"/>
</dbReference>